<dbReference type="Proteomes" id="UP001152797">
    <property type="component" value="Unassembled WGS sequence"/>
</dbReference>
<accession>A0A9P1BGN0</accession>
<dbReference type="EMBL" id="CAMXCT020000050">
    <property type="protein sequence ID" value="CAL1126426.1"/>
    <property type="molecule type" value="Genomic_DNA"/>
</dbReference>
<dbReference type="AlphaFoldDB" id="A0A9P1BGN0"/>
<feature type="transmembrane region" description="Helical" evidence="1">
    <location>
        <begin position="121"/>
        <end position="140"/>
    </location>
</feature>
<keyword evidence="1" id="KW-0472">Membrane</keyword>
<protein>
    <submittedName>
        <fullName evidence="2">Uncharacterized protein</fullName>
    </submittedName>
</protein>
<evidence type="ECO:0000313" key="2">
    <source>
        <dbReference type="EMBL" id="CAI3973051.1"/>
    </source>
</evidence>
<dbReference type="OrthoDB" id="445604at2759"/>
<feature type="transmembrane region" description="Helical" evidence="1">
    <location>
        <begin position="89"/>
        <end position="109"/>
    </location>
</feature>
<evidence type="ECO:0000313" key="4">
    <source>
        <dbReference type="Proteomes" id="UP001152797"/>
    </source>
</evidence>
<dbReference type="EMBL" id="CAMXCT030000050">
    <property type="protein sequence ID" value="CAL4760363.1"/>
    <property type="molecule type" value="Genomic_DNA"/>
</dbReference>
<sequence>MAHHRYEELPTCELCPGFESESSEGTCSDEEFANLKPEWLPRWLYTSTWGVPCEVKQMMKQKIERPNKSLGDYGSHLTMFDVSGPAVRLLWIATVIQWPFMIMFPFIAFQFTDCNGLGLPAYHMWLWSLVFPIFAAMMIIEWRCFTYTITPVVQWLGRMETPPCCSGFCWWMASQICLSAISTGDVVTQALLLSSTCRWFTCPGWSNVATAWVDIWNNSLFSWVTAGKNLQTILIVTWGLAIMQLPLFVLAALPVRWFVGQNLDFGLCSEKDGYHVSSCWPSLDTATDSEAECCGRAHCKCSKIWHADALKTLATLNRMSYVNAGLFLLQLQRARIAFNSGDRDRCCQILTMEVRQMIPRIFLINFCQNCIKLEVQTTIFSLGRMVHKVQNAHVTTCEGNGESSTRVAVGEPSQVLETAVREIRWLTWFVWFAGALCATVQLHSMAKLIGYNDSYRSVAQAMSFQCPAVD</sequence>
<keyword evidence="1" id="KW-1133">Transmembrane helix</keyword>
<keyword evidence="4" id="KW-1185">Reference proteome</keyword>
<organism evidence="2">
    <name type="scientific">Cladocopium goreaui</name>
    <dbReference type="NCBI Taxonomy" id="2562237"/>
    <lineage>
        <taxon>Eukaryota</taxon>
        <taxon>Sar</taxon>
        <taxon>Alveolata</taxon>
        <taxon>Dinophyceae</taxon>
        <taxon>Suessiales</taxon>
        <taxon>Symbiodiniaceae</taxon>
        <taxon>Cladocopium</taxon>
    </lineage>
</organism>
<evidence type="ECO:0000313" key="3">
    <source>
        <dbReference type="EMBL" id="CAL4760363.1"/>
    </source>
</evidence>
<keyword evidence="1" id="KW-0812">Transmembrane</keyword>
<evidence type="ECO:0000256" key="1">
    <source>
        <dbReference type="SAM" id="Phobius"/>
    </source>
</evidence>
<dbReference type="EMBL" id="CAMXCT010000050">
    <property type="protein sequence ID" value="CAI3973051.1"/>
    <property type="molecule type" value="Genomic_DNA"/>
</dbReference>
<gene>
    <name evidence="2" type="ORF">C1SCF055_LOCUS1580</name>
</gene>
<reference evidence="2" key="1">
    <citation type="submission" date="2022-10" db="EMBL/GenBank/DDBJ databases">
        <authorList>
            <person name="Chen Y."/>
            <person name="Dougan E. K."/>
            <person name="Chan C."/>
            <person name="Rhodes N."/>
            <person name="Thang M."/>
        </authorList>
    </citation>
    <scope>NUCLEOTIDE SEQUENCE</scope>
</reference>
<name>A0A9P1BGN0_9DINO</name>
<feature type="non-terminal residue" evidence="2">
    <location>
        <position position="470"/>
    </location>
</feature>
<proteinExistence type="predicted"/>
<comment type="caution">
    <text evidence="2">The sequence shown here is derived from an EMBL/GenBank/DDBJ whole genome shotgun (WGS) entry which is preliminary data.</text>
</comment>
<reference evidence="3 4" key="2">
    <citation type="submission" date="2024-05" db="EMBL/GenBank/DDBJ databases">
        <authorList>
            <person name="Chen Y."/>
            <person name="Shah S."/>
            <person name="Dougan E. K."/>
            <person name="Thang M."/>
            <person name="Chan C."/>
        </authorList>
    </citation>
    <scope>NUCLEOTIDE SEQUENCE [LARGE SCALE GENOMIC DNA]</scope>
</reference>
<feature type="transmembrane region" description="Helical" evidence="1">
    <location>
        <begin position="233"/>
        <end position="259"/>
    </location>
</feature>